<dbReference type="PANTHER" id="PTHR30093:SF34">
    <property type="entry name" value="PREPILIN PEPTIDASE-DEPENDENT PROTEIN D"/>
    <property type="match status" value="1"/>
</dbReference>
<protein>
    <submittedName>
        <fullName evidence="5">Pilin</fullName>
    </submittedName>
</protein>
<sequence>MKTHYTKQQGFTLIELMIVVAIIGVLAAVAVPAYKDYVTKSQASSAIATLKALQTPAELHIQEYGSLTALGDLGTSATANGLGTLSIGEDKESIVFTFDKGVLDTKKITLERDKDTGWTCKADKEITDFDIKSCNTTKS</sequence>
<dbReference type="NCBIfam" id="TIGR02532">
    <property type="entry name" value="IV_pilin_GFxxxE"/>
    <property type="match status" value="1"/>
</dbReference>
<dbReference type="InterPro" id="IPR012902">
    <property type="entry name" value="N_methyl_site"/>
</dbReference>
<keyword evidence="4" id="KW-1133">Transmembrane helix</keyword>
<dbReference type="PROSITE" id="PS00409">
    <property type="entry name" value="PROKAR_NTER_METHYL"/>
    <property type="match status" value="1"/>
</dbReference>
<dbReference type="SUPFAM" id="SSF54523">
    <property type="entry name" value="Pili subunits"/>
    <property type="match status" value="1"/>
</dbReference>
<evidence type="ECO:0000256" key="3">
    <source>
        <dbReference type="RuleBase" id="RU000389"/>
    </source>
</evidence>
<comment type="similarity">
    <text evidence="1 3">Belongs to the N-Me-Phe pilin family.</text>
</comment>
<dbReference type="InterPro" id="IPR001082">
    <property type="entry name" value="Pilin"/>
</dbReference>
<dbReference type="PANTHER" id="PTHR30093">
    <property type="entry name" value="GENERAL SECRETION PATHWAY PROTEIN G"/>
    <property type="match status" value="1"/>
</dbReference>
<evidence type="ECO:0000256" key="1">
    <source>
        <dbReference type="ARBA" id="ARBA00005233"/>
    </source>
</evidence>
<dbReference type="Pfam" id="PF00114">
    <property type="entry name" value="Pilin"/>
    <property type="match status" value="1"/>
</dbReference>
<dbReference type="GO" id="GO:0007155">
    <property type="term" value="P:cell adhesion"/>
    <property type="evidence" value="ECO:0007669"/>
    <property type="project" value="InterPro"/>
</dbReference>
<feature type="transmembrane region" description="Helical" evidence="4">
    <location>
        <begin position="12"/>
        <end position="34"/>
    </location>
</feature>
<dbReference type="GO" id="GO:0043107">
    <property type="term" value="P:type IV pilus-dependent motility"/>
    <property type="evidence" value="ECO:0007669"/>
    <property type="project" value="TreeGrafter"/>
</dbReference>
<dbReference type="Pfam" id="PF07963">
    <property type="entry name" value="N_methyl"/>
    <property type="match status" value="1"/>
</dbReference>
<name>A0AAU6UFQ7_UNCXX</name>
<organism evidence="5">
    <name type="scientific">bacterium 19NY04SH03</name>
    <dbReference type="NCBI Taxonomy" id="2920647"/>
    <lineage>
        <taxon>Bacteria</taxon>
    </lineage>
</organism>
<gene>
    <name evidence="5" type="ORF">MRN42_12280</name>
</gene>
<evidence type="ECO:0000256" key="2">
    <source>
        <dbReference type="ARBA" id="ARBA00022481"/>
    </source>
</evidence>
<keyword evidence="4" id="KW-0812">Transmembrane</keyword>
<keyword evidence="3" id="KW-0281">Fimbrium</keyword>
<accession>A0AAU6UFQ7</accession>
<reference evidence="5" key="1">
    <citation type="submission" date="2022-03" db="EMBL/GenBank/DDBJ databases">
        <title>Sea Food Isolates.</title>
        <authorList>
            <person name="Li c."/>
        </authorList>
    </citation>
    <scope>NUCLEOTIDE SEQUENCE</scope>
    <source>
        <strain evidence="5">19NY04SH03</strain>
    </source>
</reference>
<dbReference type="Gene3D" id="3.30.700.10">
    <property type="entry name" value="Glycoprotein, Type 4 Pilin"/>
    <property type="match status" value="1"/>
</dbReference>
<dbReference type="InterPro" id="IPR045584">
    <property type="entry name" value="Pilin-like"/>
</dbReference>
<dbReference type="EMBL" id="CP095346">
    <property type="protein sequence ID" value="XAG72702.1"/>
    <property type="molecule type" value="Genomic_DNA"/>
</dbReference>
<evidence type="ECO:0000313" key="5">
    <source>
        <dbReference type="EMBL" id="XAG72702.1"/>
    </source>
</evidence>
<keyword evidence="2" id="KW-0488">Methylation</keyword>
<evidence type="ECO:0000256" key="4">
    <source>
        <dbReference type="SAM" id="Phobius"/>
    </source>
</evidence>
<dbReference type="AlphaFoldDB" id="A0AAU6UFQ7"/>
<dbReference type="GO" id="GO:0044096">
    <property type="term" value="C:type IV pilus"/>
    <property type="evidence" value="ECO:0007669"/>
    <property type="project" value="TreeGrafter"/>
</dbReference>
<proteinExistence type="inferred from homology"/>
<keyword evidence="4" id="KW-0472">Membrane</keyword>